<dbReference type="EMBL" id="CM003603">
    <property type="protein sequence ID" value="KYP75654.1"/>
    <property type="molecule type" value="Genomic_DNA"/>
</dbReference>
<evidence type="ECO:0000313" key="5">
    <source>
        <dbReference type="Proteomes" id="UP000075243"/>
    </source>
</evidence>
<dbReference type="PANTHER" id="PTHR47373:SF1">
    <property type="entry name" value="CYSTEINE PROTEINASE INHIBITOR 2"/>
    <property type="match status" value="1"/>
</dbReference>
<keyword evidence="2" id="KW-0789">Thiol protease inhibitor</keyword>
<accession>A0A151U8L7</accession>
<reference evidence="4 5" key="1">
    <citation type="journal article" date="2012" name="Nat. Biotechnol.">
        <title>Draft genome sequence of pigeonpea (Cajanus cajan), an orphan legume crop of resource-poor farmers.</title>
        <authorList>
            <person name="Varshney R.K."/>
            <person name="Chen W."/>
            <person name="Li Y."/>
            <person name="Bharti A.K."/>
            <person name="Saxena R.K."/>
            <person name="Schlueter J.A."/>
            <person name="Donoghue M.T."/>
            <person name="Azam S."/>
            <person name="Fan G."/>
            <person name="Whaley A.M."/>
            <person name="Farmer A.D."/>
            <person name="Sheridan J."/>
            <person name="Iwata A."/>
            <person name="Tuteja R."/>
            <person name="Penmetsa R.V."/>
            <person name="Wu W."/>
            <person name="Upadhyaya H.D."/>
            <person name="Yang S.P."/>
            <person name="Shah T."/>
            <person name="Saxena K.B."/>
            <person name="Michael T."/>
            <person name="McCombie W.R."/>
            <person name="Yang B."/>
            <person name="Zhang G."/>
            <person name="Yang H."/>
            <person name="Wang J."/>
            <person name="Spillane C."/>
            <person name="Cook D.R."/>
            <person name="May G.D."/>
            <person name="Xu X."/>
            <person name="Jackson S.A."/>
        </authorList>
    </citation>
    <scope>NUCLEOTIDE SEQUENCE [LARGE SCALE GENOMIC DNA]</scope>
    <source>
        <strain evidence="5">cv. Asha</strain>
    </source>
</reference>
<dbReference type="GO" id="GO:0004869">
    <property type="term" value="F:cysteine-type endopeptidase inhibitor activity"/>
    <property type="evidence" value="ECO:0007669"/>
    <property type="project" value="UniProtKB-KW"/>
</dbReference>
<sequence>MVGGKTEIADVRTNREVQELGRFAVEEFNRGLKQWENKNGREHELKFSEVVEAQQQVVSGMKYYLKISATTHNGVGKMFTSVVVVKPWLHSKQLLHFAPASTSTMEEVQELGRFAVEEFNRGLKQWENKNGREHELKFSEVVEAQQQVVSGMKYYLKISATTHNGVGKMFTSVVVVKPWLHSKQLLHFAPASTSTME</sequence>
<dbReference type="OMA" id="WENKNGR"/>
<dbReference type="PANTHER" id="PTHR47373">
    <property type="entry name" value="CYSTEINE PROTEINASE INHIBITOR 2"/>
    <property type="match status" value="1"/>
</dbReference>
<dbReference type="AlphaFoldDB" id="A0A151U8L7"/>
<dbReference type="InterPro" id="IPR018073">
    <property type="entry name" value="Prot_inh_cystat_CS"/>
</dbReference>
<organism evidence="4 5">
    <name type="scientific">Cajanus cajan</name>
    <name type="common">Pigeon pea</name>
    <name type="synonym">Cajanus indicus</name>
    <dbReference type="NCBI Taxonomy" id="3821"/>
    <lineage>
        <taxon>Eukaryota</taxon>
        <taxon>Viridiplantae</taxon>
        <taxon>Streptophyta</taxon>
        <taxon>Embryophyta</taxon>
        <taxon>Tracheophyta</taxon>
        <taxon>Spermatophyta</taxon>
        <taxon>Magnoliopsida</taxon>
        <taxon>eudicotyledons</taxon>
        <taxon>Gunneridae</taxon>
        <taxon>Pentapetalae</taxon>
        <taxon>rosids</taxon>
        <taxon>fabids</taxon>
        <taxon>Fabales</taxon>
        <taxon>Fabaceae</taxon>
        <taxon>Papilionoideae</taxon>
        <taxon>50 kb inversion clade</taxon>
        <taxon>NPAAA clade</taxon>
        <taxon>indigoferoid/millettioid clade</taxon>
        <taxon>Phaseoleae</taxon>
        <taxon>Cajanus</taxon>
    </lineage>
</organism>
<dbReference type="Proteomes" id="UP000075243">
    <property type="component" value="Chromosome 1"/>
</dbReference>
<dbReference type="SUPFAM" id="SSF54403">
    <property type="entry name" value="Cystatin/monellin"/>
    <property type="match status" value="2"/>
</dbReference>
<dbReference type="STRING" id="3821.A0A151U8L7"/>
<keyword evidence="1" id="KW-0646">Protease inhibitor</keyword>
<gene>
    <name evidence="4" type="ORF">KK1_019846</name>
</gene>
<keyword evidence="5" id="KW-1185">Reference proteome</keyword>
<protein>
    <submittedName>
        <fullName evidence="4">Cysteine proteinase inhibitor 2</fullName>
    </submittedName>
</protein>
<dbReference type="InterPro" id="IPR046350">
    <property type="entry name" value="Cystatin_sf"/>
</dbReference>
<evidence type="ECO:0000256" key="1">
    <source>
        <dbReference type="ARBA" id="ARBA00022690"/>
    </source>
</evidence>
<evidence type="ECO:0000313" key="4">
    <source>
        <dbReference type="EMBL" id="KYP75654.1"/>
    </source>
</evidence>
<name>A0A151U8L7_CAJCA</name>
<dbReference type="SMART" id="SM00043">
    <property type="entry name" value="CY"/>
    <property type="match status" value="2"/>
</dbReference>
<dbReference type="Gene3D" id="3.10.450.10">
    <property type="match status" value="2"/>
</dbReference>
<dbReference type="PROSITE" id="PS00287">
    <property type="entry name" value="CYSTATIN"/>
    <property type="match status" value="2"/>
</dbReference>
<feature type="domain" description="Cystatin" evidence="3">
    <location>
        <begin position="1"/>
        <end position="100"/>
    </location>
</feature>
<evidence type="ECO:0000259" key="3">
    <source>
        <dbReference type="SMART" id="SM00043"/>
    </source>
</evidence>
<dbReference type="Gramene" id="C.cajan_19288.t">
    <property type="protein sequence ID" value="C.cajan_19288.t"/>
    <property type="gene ID" value="C.cajan_19288"/>
</dbReference>
<feature type="domain" description="Cystatin" evidence="3">
    <location>
        <begin position="103"/>
        <end position="191"/>
    </location>
</feature>
<evidence type="ECO:0000256" key="2">
    <source>
        <dbReference type="ARBA" id="ARBA00022704"/>
    </source>
</evidence>
<dbReference type="InterPro" id="IPR000010">
    <property type="entry name" value="Cystatin_dom"/>
</dbReference>
<dbReference type="CDD" id="cd00042">
    <property type="entry name" value="CY"/>
    <property type="match status" value="2"/>
</dbReference>
<proteinExistence type="predicted"/>
<dbReference type="Pfam" id="PF16845">
    <property type="entry name" value="SQAPI"/>
    <property type="match status" value="2"/>
</dbReference>